<dbReference type="Proteomes" id="UP000005963">
    <property type="component" value="Unassembled WGS sequence"/>
</dbReference>
<proteinExistence type="predicted"/>
<dbReference type="Gene3D" id="1.10.1070.20">
    <property type="match status" value="1"/>
</dbReference>
<organism evidence="4 5">
    <name type="scientific">Megamonas funiformis YIT 11815</name>
    <dbReference type="NCBI Taxonomy" id="742816"/>
    <lineage>
        <taxon>Bacteria</taxon>
        <taxon>Bacillati</taxon>
        <taxon>Bacillota</taxon>
        <taxon>Negativicutes</taxon>
        <taxon>Selenomonadales</taxon>
        <taxon>Selenomonadaceae</taxon>
        <taxon>Megamonas</taxon>
    </lineage>
</organism>
<comment type="caution">
    <text evidence="4">The sequence shown here is derived from an EMBL/GenBank/DDBJ whole genome shotgun (WGS) entry which is preliminary data.</text>
</comment>
<dbReference type="CDD" id="cd17792">
    <property type="entry name" value="CtkA"/>
    <property type="match status" value="1"/>
</dbReference>
<dbReference type="EMBL" id="ADMB01000108">
    <property type="protein sequence ID" value="EHR31903.1"/>
    <property type="molecule type" value="Genomic_DNA"/>
</dbReference>
<dbReference type="Pfam" id="PF07804">
    <property type="entry name" value="HipA_C"/>
    <property type="match status" value="1"/>
</dbReference>
<dbReference type="InterPro" id="IPR012893">
    <property type="entry name" value="HipA-like_C"/>
</dbReference>
<gene>
    <name evidence="4" type="ORF">HMPREF9454_02466</name>
</gene>
<evidence type="ECO:0000313" key="4">
    <source>
        <dbReference type="EMBL" id="EHR31903.1"/>
    </source>
</evidence>
<dbReference type="RefSeq" id="WP_008540199.1">
    <property type="nucleotide sequence ID" value="NZ_JH601095.1"/>
</dbReference>
<keyword evidence="5" id="KW-1185">Reference proteome</keyword>
<protein>
    <recommendedName>
        <fullName evidence="3">HipA-like C-terminal domain-containing protein</fullName>
    </recommendedName>
</protein>
<keyword evidence="1" id="KW-0808">Transferase</keyword>
<dbReference type="GeneID" id="62779923"/>
<evidence type="ECO:0000256" key="1">
    <source>
        <dbReference type="ARBA" id="ARBA00022679"/>
    </source>
</evidence>
<evidence type="ECO:0000313" key="5">
    <source>
        <dbReference type="Proteomes" id="UP000005963"/>
    </source>
</evidence>
<name>A0ABN0EFB8_9FIRM</name>
<reference evidence="4 5" key="1">
    <citation type="submission" date="2012-01" db="EMBL/GenBank/DDBJ databases">
        <title>The Genome Sequence of Megamonas funiformis YIT 11815.</title>
        <authorList>
            <consortium name="The Broad Institute Genome Sequencing Platform"/>
            <person name="Earl A."/>
            <person name="Ward D."/>
            <person name="Feldgarden M."/>
            <person name="Gevers D."/>
            <person name="Morotomi M."/>
            <person name="Young S.K."/>
            <person name="Zeng Q."/>
            <person name="Gargeya S."/>
            <person name="Fitzgerald M."/>
            <person name="Haas B."/>
            <person name="Abouelleil A."/>
            <person name="Alvarado L."/>
            <person name="Arachchi H.M."/>
            <person name="Berlin A."/>
            <person name="Chapman S.B."/>
            <person name="Gearin G."/>
            <person name="Goldberg J."/>
            <person name="Griggs A."/>
            <person name="Gujja S."/>
            <person name="Hansen M."/>
            <person name="Heiman D."/>
            <person name="Howarth C."/>
            <person name="Larimer J."/>
            <person name="Lui A."/>
            <person name="MacDonald P.J.P."/>
            <person name="McCowen C."/>
            <person name="Montmayeur A."/>
            <person name="Murphy C."/>
            <person name="Neiman D."/>
            <person name="Pearson M."/>
            <person name="Priest M."/>
            <person name="Roberts A."/>
            <person name="Saif S."/>
            <person name="Shea T."/>
            <person name="Sisk P."/>
            <person name="Stolte C."/>
            <person name="Sykes S."/>
            <person name="Wortman J."/>
            <person name="Nusbaum C."/>
            <person name="Birren B."/>
        </authorList>
    </citation>
    <scope>NUCLEOTIDE SEQUENCE [LARGE SCALE GENOMIC DNA]</scope>
    <source>
        <strain evidence="4 5">YIT 11815</strain>
    </source>
</reference>
<keyword evidence="2" id="KW-0418">Kinase</keyword>
<evidence type="ECO:0000259" key="3">
    <source>
        <dbReference type="Pfam" id="PF07804"/>
    </source>
</evidence>
<sequence length="325" mass="37779">MIIDFTDIAKNNPSFRAYGGANGIKKGILFHGKPYMLKIEHRGKKKNKDYKHSVLSEYISSKIYSMLDIPTQEVVLGKIYDNGKEKLCVACKDFKEKGEYLYEFLNIKNSVLTENSSNGSGTELAEILEAIDKQNFCPASEVKERFWEMFVVDTYLGNFDRHNGNWGFLVNENTGIKHLAPVFDCGSCLYPAPTDEQLQVFLNDPKEMEKRVYVFPNSIIEENGKKINYHEFLQSTLNEDCLKAVRKMILKIEAKSNDIKDFINHIEVLSPVRKKFYTQILRMRRERILQPALERANKLMKKSYKQKIVMKFPDKDKSNNRVMNR</sequence>
<dbReference type="Gene3D" id="3.30.200.120">
    <property type="match status" value="1"/>
</dbReference>
<accession>A0ABN0EFB8</accession>
<feature type="domain" description="HipA-like C-terminal" evidence="3">
    <location>
        <begin position="33"/>
        <end position="211"/>
    </location>
</feature>
<evidence type="ECO:0000256" key="2">
    <source>
        <dbReference type="ARBA" id="ARBA00022777"/>
    </source>
</evidence>